<protein>
    <submittedName>
        <fullName evidence="4">Uncharacterized protein</fullName>
    </submittedName>
</protein>
<dbReference type="Pfam" id="PF02458">
    <property type="entry name" value="Transferase"/>
    <property type="match status" value="3"/>
</dbReference>
<reference evidence="4" key="1">
    <citation type="journal article" date="2020" name="bioRxiv">
        <title>Hybrid origin of Populus tomentosa Carr. identified through genome sequencing and phylogenomic analysis.</title>
        <authorList>
            <person name="An X."/>
            <person name="Gao K."/>
            <person name="Chen Z."/>
            <person name="Li J."/>
            <person name="Yang X."/>
            <person name="Yang X."/>
            <person name="Zhou J."/>
            <person name="Guo T."/>
            <person name="Zhao T."/>
            <person name="Huang S."/>
            <person name="Miao D."/>
            <person name="Khan W.U."/>
            <person name="Rao P."/>
            <person name="Ye M."/>
            <person name="Lei B."/>
            <person name="Liao W."/>
            <person name="Wang J."/>
            <person name="Ji L."/>
            <person name="Li Y."/>
            <person name="Guo B."/>
            <person name="Mustafa N.S."/>
            <person name="Li S."/>
            <person name="Yun Q."/>
            <person name="Keller S.R."/>
            <person name="Mao J."/>
            <person name="Zhang R."/>
            <person name="Strauss S.H."/>
        </authorList>
    </citation>
    <scope>NUCLEOTIDE SEQUENCE</scope>
    <source>
        <strain evidence="4">GM15</strain>
        <tissue evidence="4">Leaf</tissue>
    </source>
</reference>
<name>A0A8X7ZZA4_POPTO</name>
<organism evidence="4 5">
    <name type="scientific">Populus tomentosa</name>
    <name type="common">Chinese white poplar</name>
    <dbReference type="NCBI Taxonomy" id="118781"/>
    <lineage>
        <taxon>Eukaryota</taxon>
        <taxon>Viridiplantae</taxon>
        <taxon>Streptophyta</taxon>
        <taxon>Embryophyta</taxon>
        <taxon>Tracheophyta</taxon>
        <taxon>Spermatophyta</taxon>
        <taxon>Magnoliopsida</taxon>
        <taxon>eudicotyledons</taxon>
        <taxon>Gunneridae</taxon>
        <taxon>Pentapetalae</taxon>
        <taxon>rosids</taxon>
        <taxon>fabids</taxon>
        <taxon>Malpighiales</taxon>
        <taxon>Salicaceae</taxon>
        <taxon>Saliceae</taxon>
        <taxon>Populus</taxon>
    </lineage>
</organism>
<dbReference type="GO" id="GO:0016746">
    <property type="term" value="F:acyltransferase activity"/>
    <property type="evidence" value="ECO:0007669"/>
    <property type="project" value="UniProtKB-KW"/>
</dbReference>
<comment type="caution">
    <text evidence="4">The sequence shown here is derived from an EMBL/GenBank/DDBJ whole genome shotgun (WGS) entry which is preliminary data.</text>
</comment>
<dbReference type="PANTHER" id="PTHR31623:SF83">
    <property type="entry name" value="ACETYL-COA-BENZYLALCOHOL ACETYLTRANSFERASE-LIKE"/>
    <property type="match status" value="1"/>
</dbReference>
<evidence type="ECO:0000256" key="2">
    <source>
        <dbReference type="ARBA" id="ARBA00022679"/>
    </source>
</evidence>
<sequence length="845" mass="94875">MQMVRVEIRIKESTVVRPAEDTPEKSLWSSNLDLLVPMVHIPTVYFYKPVNGSSTFFDPQVLMEALSKALVPFHHMAGRLEKDENGRMSILCNDRGVLFVEAETSSTIDELGDFTPHSEMLQFIPEVDRSSIFSYPLLLAQATFFKCGGVCLGVGLHHILGDGTSAIHFINSWSEIARGLSLTTPPFIDRTLLDARAPPIPAMHHVEYDPPPTLNTHNSGDQTLEIQSNPKPTCAKILTITFDQFRTLKNKSRKDVGDGTINHSTFETLAAHIWQCTCKARGISNDQATKLHIPTDGRSRLNPPLPAGYCGNALFTTAILGLSGEIQSKPLVDTIAKIRGALKRMDNEYLRSAIDYLQVQTDLEALKRGPHTFNNPNINIVSWMTMPIYDADFGWGRPSFMGPAVVQRDLYRIEQGQMSVAACILPIHLHHWLPDSPARKLRMEVQITSRKLIKPSVHTPPHLQILKLSILDQYPYYVPNIFYYNNANHEIESINTQKLVEQLEKSLLEVLTLFYPLAGRFIKDKLIVDCNDDGVEFLEAKADGDLTQILQQEPKPYELLRRLVPSLAESATSPLLAIQVNIFKCGGLAIGVLNSHRIAGRWTMSRFINAWATTHFHDQGISKVTPPIFVSPFNFPDSSRLRFPVPPPRMASKKIVTKIFRFDREAIEKLKSEVISGADSGVKHLPSRVEVVSALIWKALINNQCGNLCRPIIARFDAKNQSKLVLSELVSLIGDAKRRASSECVKAINIPEMFSMVTNSFAEMFEELNKSEVDIFRFTSWCRMGLYEVNFGWGKPAWVSLVPPNIELTVLNDTKSGDGIEAWLNLHEKDMIQLQQDPDIMAFTS</sequence>
<dbReference type="EMBL" id="JAAWWB010000009">
    <property type="protein sequence ID" value="KAG6775068.1"/>
    <property type="molecule type" value="Genomic_DNA"/>
</dbReference>
<evidence type="ECO:0000313" key="5">
    <source>
        <dbReference type="Proteomes" id="UP000886885"/>
    </source>
</evidence>
<dbReference type="Proteomes" id="UP000886885">
    <property type="component" value="Chromosome 5A"/>
</dbReference>
<dbReference type="AlphaFoldDB" id="A0A8X7ZZA4"/>
<keyword evidence="5" id="KW-1185">Reference proteome</keyword>
<keyword evidence="3" id="KW-0012">Acyltransferase</keyword>
<evidence type="ECO:0000256" key="1">
    <source>
        <dbReference type="ARBA" id="ARBA00009861"/>
    </source>
</evidence>
<evidence type="ECO:0000313" key="4">
    <source>
        <dbReference type="EMBL" id="KAG6775068.1"/>
    </source>
</evidence>
<dbReference type="PANTHER" id="PTHR31623">
    <property type="entry name" value="F21J9.9"/>
    <property type="match status" value="1"/>
</dbReference>
<accession>A0A8X7ZZA4</accession>
<keyword evidence="2" id="KW-0808">Transferase</keyword>
<dbReference type="OrthoDB" id="1862401at2759"/>
<gene>
    <name evidence="4" type="ORF">POTOM_018494</name>
</gene>
<proteinExistence type="inferred from homology"/>
<evidence type="ECO:0000256" key="3">
    <source>
        <dbReference type="ARBA" id="ARBA00023315"/>
    </source>
</evidence>
<comment type="similarity">
    <text evidence="1">Belongs to the plant acyltransferase family.</text>
</comment>